<evidence type="ECO:0000259" key="2">
    <source>
        <dbReference type="Pfam" id="PF07059"/>
    </source>
</evidence>
<reference evidence="3 4" key="1">
    <citation type="journal article" date="2020" name="G3 (Bethesda)">
        <title>Improved Reference Genome for Cyclotella cryptica CCMP332, a Model for Cell Wall Morphogenesis, Salinity Adaptation, and Lipid Production in Diatoms (Bacillariophyta).</title>
        <authorList>
            <person name="Roberts W.R."/>
            <person name="Downey K.M."/>
            <person name="Ruck E.C."/>
            <person name="Traller J.C."/>
            <person name="Alverson A.J."/>
        </authorList>
    </citation>
    <scope>NUCLEOTIDE SEQUENCE [LARGE SCALE GENOMIC DNA]</scope>
    <source>
        <strain evidence="3 4">CCMP332</strain>
    </source>
</reference>
<dbReference type="PANTHER" id="PTHR12136">
    <property type="entry name" value="ENHANCED DISEASE RESISTANCE-RELATED"/>
    <property type="match status" value="1"/>
</dbReference>
<feature type="region of interest" description="Disordered" evidence="1">
    <location>
        <begin position="391"/>
        <end position="437"/>
    </location>
</feature>
<gene>
    <name evidence="3" type="ORF">HJC23_001560</name>
</gene>
<dbReference type="Proteomes" id="UP001516023">
    <property type="component" value="Unassembled WGS sequence"/>
</dbReference>
<dbReference type="InterPro" id="IPR009769">
    <property type="entry name" value="EDR2_C"/>
</dbReference>
<dbReference type="Pfam" id="PF07059">
    <property type="entry name" value="EDR2_C"/>
    <property type="match status" value="1"/>
</dbReference>
<evidence type="ECO:0000256" key="1">
    <source>
        <dbReference type="SAM" id="MobiDB-lite"/>
    </source>
</evidence>
<sequence length="748" mass="82930">MKQSSGNEVLHACLLRGALSVNVVDVDIRRSGDNTALGMSPIETDYILQVQSTHPAKPRTTDEDLETYCCSKRYVDFRNLAFALRSYAVEIVDYYAKIKSGKGSGGLLVSSSRKFLRALEKPIEVLQYITNTEPRSSDLAGELDGLFGNALNATDGPAMRRTSKLLHEGAPIYVRSALEAVDEFYEAILSEKRQFGMKSSFSHVKKVAERRRALVNEAFSDFISALVSAYEFVKQGTPLPPLLEELIQRFEYFLLTDVVLDQEQNKSDSKCTVAPQDAVEKDASVAIYPRSVRRRASQVDRAKEHNLCESAGDLVIDEKEAKHGMSLGGEEAKRSILEYRMLPDDPILFSWIVTVGTTLFKVMEGYTIAMQLDTLVLLIASSALIGRMLPGKESSSKNHITTEPSIDDAIDSNRTYPAVERQPPPRPSLAQYRSPPKPSVSLNLMQVSLRRLSEAISTRIHPPKYAARTFEKFPDGAAIGSHLNCWSSPAASNFHVRGPDYLTDKKKVPSGDFLLPCRGCDLFLTDNPPLNIGRNSQILGGKVRDRPTFIINYRLPWGVFVSYHEIPEKYLPFLQRKHGQGDNSAPLPSLSSMSPGERGLCNFFLSDSEEKNDVWKIVPIVVEGPWVCKRVVGGKPAIVGQKLPISYTYQPAQPDLGFAEYLEADLDIVSSAAARNILAVVRSYTQALTIDLGFVVQGNTEEELPEQMMLGLRLHGLDPLTAEALPHMSGMDDLESLEEENDTGYDTD</sequence>
<evidence type="ECO:0000313" key="4">
    <source>
        <dbReference type="Proteomes" id="UP001516023"/>
    </source>
</evidence>
<name>A0ABD3PXD2_9STRA</name>
<comment type="caution">
    <text evidence="3">The sequence shown here is derived from an EMBL/GenBank/DDBJ whole genome shotgun (WGS) entry which is preliminary data.</text>
</comment>
<protein>
    <recommendedName>
        <fullName evidence="2">Protein ENHANCED DISEASE RESISTANCE 2 C-terminal domain-containing protein</fullName>
    </recommendedName>
</protein>
<organism evidence="3 4">
    <name type="scientific">Cyclotella cryptica</name>
    <dbReference type="NCBI Taxonomy" id="29204"/>
    <lineage>
        <taxon>Eukaryota</taxon>
        <taxon>Sar</taxon>
        <taxon>Stramenopiles</taxon>
        <taxon>Ochrophyta</taxon>
        <taxon>Bacillariophyta</taxon>
        <taxon>Coscinodiscophyceae</taxon>
        <taxon>Thalassiosirophycidae</taxon>
        <taxon>Stephanodiscales</taxon>
        <taxon>Stephanodiscaceae</taxon>
        <taxon>Cyclotella</taxon>
    </lineage>
</organism>
<dbReference type="EMBL" id="JABMIG020000102">
    <property type="protein sequence ID" value="KAL3792442.1"/>
    <property type="molecule type" value="Genomic_DNA"/>
</dbReference>
<dbReference type="PANTHER" id="PTHR12136:SF41">
    <property type="entry name" value="PLECKSTRIN HOMOLOGY (PH) AND LIPID-BINDING START DOMAINS-CONTAINING PROTEIN"/>
    <property type="match status" value="1"/>
</dbReference>
<keyword evidence="4" id="KW-1185">Reference proteome</keyword>
<dbReference type="InterPro" id="IPR045096">
    <property type="entry name" value="EDR2-like"/>
</dbReference>
<feature type="domain" description="Protein ENHANCED DISEASE RESISTANCE 2 C-terminal" evidence="2">
    <location>
        <begin position="486"/>
        <end position="718"/>
    </location>
</feature>
<evidence type="ECO:0000313" key="3">
    <source>
        <dbReference type="EMBL" id="KAL3792442.1"/>
    </source>
</evidence>
<proteinExistence type="predicted"/>
<accession>A0ABD3PXD2</accession>
<dbReference type="AlphaFoldDB" id="A0ABD3PXD2"/>